<name>A0ABS4W964_9MICC</name>
<dbReference type="EMBL" id="JAGIOE010000001">
    <property type="protein sequence ID" value="MBP2372734.1"/>
    <property type="molecule type" value="Genomic_DNA"/>
</dbReference>
<organism evidence="1 2">
    <name type="scientific">Paeniglutamicibacter psychrophenolicus</name>
    <dbReference type="NCBI Taxonomy" id="257454"/>
    <lineage>
        <taxon>Bacteria</taxon>
        <taxon>Bacillati</taxon>
        <taxon>Actinomycetota</taxon>
        <taxon>Actinomycetes</taxon>
        <taxon>Micrococcales</taxon>
        <taxon>Micrococcaceae</taxon>
        <taxon>Paeniglutamicibacter</taxon>
    </lineage>
</organism>
<evidence type="ECO:0000313" key="1">
    <source>
        <dbReference type="EMBL" id="MBP2372734.1"/>
    </source>
</evidence>
<sequence>MTAQRPVIDAGPALNFFSINKQRLLIGVLGPLCAPETVRDEVLRKAQREEGRFGHAAVAWSKLGHYMQILSDEWTDDLARAVSDVAGMPMADRMKTSRDLGEIMVIAHALIAAKAGAEVTVLIDDGAGRQLASAQRSRLKRLREAGNPRVGRIALIGTVTVLKLAAQHGQVAGKGEMREIYARLRCLDDGLVPIERSGLLDAGLWHRPHP</sequence>
<proteinExistence type="predicted"/>
<reference evidence="1 2" key="1">
    <citation type="submission" date="2021-03" db="EMBL/GenBank/DDBJ databases">
        <title>Sequencing the genomes of 1000 actinobacteria strains.</title>
        <authorList>
            <person name="Klenk H.-P."/>
        </authorList>
    </citation>
    <scope>NUCLEOTIDE SEQUENCE [LARGE SCALE GENOMIC DNA]</scope>
    <source>
        <strain evidence="1 2">DSM 15454</strain>
    </source>
</reference>
<dbReference type="RefSeq" id="WP_245347982.1">
    <property type="nucleotide sequence ID" value="NZ_BAAAMI010000019.1"/>
</dbReference>
<gene>
    <name evidence="1" type="ORF">JOF46_000646</name>
</gene>
<accession>A0ABS4W964</accession>
<evidence type="ECO:0008006" key="3">
    <source>
        <dbReference type="Google" id="ProtNLM"/>
    </source>
</evidence>
<protein>
    <recommendedName>
        <fullName evidence="3">DUF3800 domain-containing protein</fullName>
    </recommendedName>
</protein>
<comment type="caution">
    <text evidence="1">The sequence shown here is derived from an EMBL/GenBank/DDBJ whole genome shotgun (WGS) entry which is preliminary data.</text>
</comment>
<evidence type="ECO:0000313" key="2">
    <source>
        <dbReference type="Proteomes" id="UP000766570"/>
    </source>
</evidence>
<keyword evidence="2" id="KW-1185">Reference proteome</keyword>
<dbReference type="Proteomes" id="UP000766570">
    <property type="component" value="Unassembled WGS sequence"/>
</dbReference>